<feature type="domain" description="BZIP" evidence="2">
    <location>
        <begin position="29"/>
        <end position="44"/>
    </location>
</feature>
<feature type="compositionally biased region" description="Basic and acidic residues" evidence="1">
    <location>
        <begin position="1"/>
        <end position="31"/>
    </location>
</feature>
<dbReference type="InterPro" id="IPR004827">
    <property type="entry name" value="bZIP"/>
</dbReference>
<gene>
    <name evidence="3" type="ORF">AJ80_03194</name>
</gene>
<organism evidence="3 4">
    <name type="scientific">Polytolypa hystricis (strain UAMH7299)</name>
    <dbReference type="NCBI Taxonomy" id="1447883"/>
    <lineage>
        <taxon>Eukaryota</taxon>
        <taxon>Fungi</taxon>
        <taxon>Dikarya</taxon>
        <taxon>Ascomycota</taxon>
        <taxon>Pezizomycotina</taxon>
        <taxon>Eurotiomycetes</taxon>
        <taxon>Eurotiomycetidae</taxon>
        <taxon>Onygenales</taxon>
        <taxon>Onygenales incertae sedis</taxon>
        <taxon>Polytolypa</taxon>
    </lineage>
</organism>
<dbReference type="OrthoDB" id="5973539at2759"/>
<dbReference type="PANTHER" id="PTHR38116">
    <property type="entry name" value="CHROMOSOME 7, WHOLE GENOME SHOTGUN SEQUENCE"/>
    <property type="match status" value="1"/>
</dbReference>
<feature type="region of interest" description="Disordered" evidence="1">
    <location>
        <begin position="1"/>
        <end position="41"/>
    </location>
</feature>
<name>A0A2B7YIY5_POLH7</name>
<dbReference type="CDD" id="cd14688">
    <property type="entry name" value="bZIP_YAP"/>
    <property type="match status" value="1"/>
</dbReference>
<dbReference type="Proteomes" id="UP000224634">
    <property type="component" value="Unassembled WGS sequence"/>
</dbReference>
<dbReference type="EMBL" id="PDNA01000034">
    <property type="protein sequence ID" value="PGH21526.1"/>
    <property type="molecule type" value="Genomic_DNA"/>
</dbReference>
<protein>
    <recommendedName>
        <fullName evidence="2">BZIP domain-containing protein</fullName>
    </recommendedName>
</protein>
<evidence type="ECO:0000313" key="3">
    <source>
        <dbReference type="EMBL" id="PGH21526.1"/>
    </source>
</evidence>
<evidence type="ECO:0000256" key="1">
    <source>
        <dbReference type="SAM" id="MobiDB-lite"/>
    </source>
</evidence>
<dbReference type="GO" id="GO:0003700">
    <property type="term" value="F:DNA-binding transcription factor activity"/>
    <property type="evidence" value="ECO:0007669"/>
    <property type="project" value="InterPro"/>
</dbReference>
<feature type="region of interest" description="Disordered" evidence="1">
    <location>
        <begin position="55"/>
        <end position="77"/>
    </location>
</feature>
<accession>A0A2B7YIY5</accession>
<dbReference type="InterPro" id="IPR021833">
    <property type="entry name" value="DUF3425"/>
</dbReference>
<dbReference type="PANTHER" id="PTHR38116:SF5">
    <property type="entry name" value="BZIP DOMAIN-CONTAINING PROTEIN"/>
    <property type="match status" value="1"/>
</dbReference>
<feature type="compositionally biased region" description="Polar residues" evidence="1">
    <location>
        <begin position="59"/>
        <end position="72"/>
    </location>
</feature>
<dbReference type="PROSITE" id="PS00036">
    <property type="entry name" value="BZIP_BASIC"/>
    <property type="match status" value="1"/>
</dbReference>
<dbReference type="Pfam" id="PF11905">
    <property type="entry name" value="DUF3425"/>
    <property type="match status" value="1"/>
</dbReference>
<keyword evidence="4" id="KW-1185">Reference proteome</keyword>
<evidence type="ECO:0000259" key="2">
    <source>
        <dbReference type="PROSITE" id="PS00036"/>
    </source>
</evidence>
<proteinExistence type="predicted"/>
<comment type="caution">
    <text evidence="3">The sequence shown here is derived from an EMBL/GenBank/DDBJ whole genome shotgun (WGS) entry which is preliminary data.</text>
</comment>
<evidence type="ECO:0000313" key="4">
    <source>
        <dbReference type="Proteomes" id="UP000224634"/>
    </source>
</evidence>
<dbReference type="AlphaFoldDB" id="A0A2B7YIY5"/>
<sequence length="436" mass="49187">MLRDTADEKARSERMAKENRKPVRRNPEKRRQQNIQAQRKYREKLRERLENFKRFEASLAQSPPTTGTTQSEPIPRYDVSDASISSALTTTPDDCQHLLPQSDHATSALDIWDSTTDLTHSDNALSSLNIWDSEIWDYAAQLSHSDISPSTLAISGSTNQFPPPGSSLSAPNVWVPPTHVDNPSILADDKHKDGLGRCWTTTTVECNCSSPHLQVQTNAPGPYRCTEVRILKIGSVAAVPDPYANHLRLETICTLAAMDALRMHVGITENMMCAEESPSPFYRSIRASADDTVKENMICTVQRIFKTLKPDLRPSSEQITVEHPPYIDVLPFRTLRKNLILHQPEVDEIEFLRDAVTGLVCWGGAGVGRKDRDASTGYASTGTPWDNRSWEAKEWFLKKYWSLLGGEEGELVRQSEWWRSIRGEDLLDIEPLAWNY</sequence>
<reference evidence="3 4" key="1">
    <citation type="submission" date="2017-10" db="EMBL/GenBank/DDBJ databases">
        <title>Comparative genomics in systemic dimorphic fungi from Ajellomycetaceae.</title>
        <authorList>
            <person name="Munoz J.F."/>
            <person name="Mcewen J.G."/>
            <person name="Clay O.K."/>
            <person name="Cuomo C.A."/>
        </authorList>
    </citation>
    <scope>NUCLEOTIDE SEQUENCE [LARGE SCALE GENOMIC DNA]</scope>
    <source>
        <strain evidence="3 4">UAMH7299</strain>
    </source>
</reference>